<dbReference type="HOGENOM" id="CLU_733086_0_0_10"/>
<evidence type="ECO:0000313" key="3">
    <source>
        <dbReference type="Proteomes" id="UP000011058"/>
    </source>
</evidence>
<dbReference type="eggNOG" id="COG1475">
    <property type="taxonomic scope" value="Bacteria"/>
</dbReference>
<dbReference type="EMBL" id="HE796683">
    <property type="protein sequence ID" value="CCH02064.1"/>
    <property type="molecule type" value="Genomic_DNA"/>
</dbReference>
<name>I0KD61_9BACT</name>
<dbReference type="Proteomes" id="UP000011058">
    <property type="component" value="Chromosome"/>
</dbReference>
<dbReference type="SMART" id="SM00470">
    <property type="entry name" value="ParB"/>
    <property type="match status" value="1"/>
</dbReference>
<evidence type="ECO:0000259" key="1">
    <source>
        <dbReference type="SMART" id="SM00470"/>
    </source>
</evidence>
<sequence>MHKHNEVPAPAAIRIGTLDELRRDERNANRGTALGDELLEKSIDELGIGRGVVAAADGTLIGGNHVTEKLRQKGVERVVFVPTDGKTLVVTQRMDIQPGTKAFHELALADNQVAQVNLNFDVDVVGQLEADFDLNLDDWGMDFDSPAQQLMALEKVRIDSLRPHPQNYKEHPADQIEHLIQSVRQFGLFRNVVISADNYILVGHGLTVAVGQMGIGFIPVVRLTINHDTPLALKLLVADNEIDHLGVVDDRKLSEILKKVHDDDTLTGTGYDAQMLANLVMVTRSKDEIKDFNQALEWVGLPEFTPVDKPEFRLIVHFDSEQDRAAFEQQYGVPILKKETKTWSTTYPFVGRDDLKNVRFEKENLLHGNPDDLPIAA</sequence>
<dbReference type="KEGG" id="fae:FAES_4064"/>
<keyword evidence="3" id="KW-1185">Reference proteome</keyword>
<protein>
    <recommendedName>
        <fullName evidence="1">ParB-like N-terminal domain-containing protein</fullName>
    </recommendedName>
</protein>
<evidence type="ECO:0000313" key="2">
    <source>
        <dbReference type="EMBL" id="CCH02064.1"/>
    </source>
</evidence>
<dbReference type="InterPro" id="IPR003115">
    <property type="entry name" value="ParB_N"/>
</dbReference>
<organism evidence="2 3">
    <name type="scientific">Fibrella aestuarina BUZ 2</name>
    <dbReference type="NCBI Taxonomy" id="1166018"/>
    <lineage>
        <taxon>Bacteria</taxon>
        <taxon>Pseudomonadati</taxon>
        <taxon>Bacteroidota</taxon>
        <taxon>Cytophagia</taxon>
        <taxon>Cytophagales</taxon>
        <taxon>Spirosomataceae</taxon>
        <taxon>Fibrella</taxon>
    </lineage>
</organism>
<dbReference type="AlphaFoldDB" id="I0KD61"/>
<dbReference type="Gene3D" id="3.90.1530.10">
    <property type="entry name" value="Conserved hypothetical protein from pyrococcus furiosus pfu- 392566-001, ParB domain"/>
    <property type="match status" value="1"/>
</dbReference>
<accession>I0KD61</accession>
<reference evidence="2 3" key="1">
    <citation type="journal article" date="2012" name="J. Bacteriol.">
        <title>Genome Sequence of Fibrella aestuarina BUZ 2T, a Filamentous Marine Bacterium.</title>
        <authorList>
            <person name="Filippini M."/>
            <person name="Qi W."/>
            <person name="Blom J."/>
            <person name="Goesmann A."/>
            <person name="Smits T.H."/>
            <person name="Bagheri H.C."/>
        </authorList>
    </citation>
    <scope>NUCLEOTIDE SEQUENCE [LARGE SCALE GENOMIC DNA]</scope>
    <source>
        <strain evidence="3">BUZ 2T</strain>
    </source>
</reference>
<dbReference type="STRING" id="1166018.FAES_4064"/>
<dbReference type="OrthoDB" id="965144at2"/>
<dbReference type="InterPro" id="IPR036086">
    <property type="entry name" value="ParB/Sulfiredoxin_sf"/>
</dbReference>
<gene>
    <name evidence="2" type="ORF">FAES_4064</name>
</gene>
<dbReference type="RefSeq" id="WP_015333163.1">
    <property type="nucleotide sequence ID" value="NC_020054.1"/>
</dbReference>
<proteinExistence type="predicted"/>
<feature type="domain" description="ParB-like N-terminal" evidence="1">
    <location>
        <begin position="154"/>
        <end position="241"/>
    </location>
</feature>
<dbReference type="SUPFAM" id="SSF110849">
    <property type="entry name" value="ParB/Sulfiredoxin"/>
    <property type="match status" value="1"/>
</dbReference>